<gene>
    <name evidence="1" type="ORF">KW502_11310</name>
</gene>
<accession>A0ABS6W3G0</accession>
<proteinExistence type="predicted"/>
<dbReference type="Proteomes" id="UP000719267">
    <property type="component" value="Unassembled WGS sequence"/>
</dbReference>
<organism evidence="1 2">
    <name type="scientific">Mesonia aestuariivivens</name>
    <dbReference type="NCBI Taxonomy" id="2796128"/>
    <lineage>
        <taxon>Bacteria</taxon>
        <taxon>Pseudomonadati</taxon>
        <taxon>Bacteroidota</taxon>
        <taxon>Flavobacteriia</taxon>
        <taxon>Flavobacteriales</taxon>
        <taxon>Flavobacteriaceae</taxon>
        <taxon>Mesonia</taxon>
    </lineage>
</organism>
<dbReference type="RefSeq" id="WP_219040669.1">
    <property type="nucleotide sequence ID" value="NZ_JAHWDF010000012.1"/>
</dbReference>
<name>A0ABS6W3G0_9FLAO</name>
<evidence type="ECO:0000313" key="2">
    <source>
        <dbReference type="Proteomes" id="UP000719267"/>
    </source>
</evidence>
<protein>
    <recommendedName>
        <fullName evidence="3">DUF721 domain-containing protein</fullName>
    </recommendedName>
</protein>
<keyword evidence="2" id="KW-1185">Reference proteome</keyword>
<comment type="caution">
    <text evidence="1">The sequence shown here is derived from an EMBL/GenBank/DDBJ whole genome shotgun (WGS) entry which is preliminary data.</text>
</comment>
<sequence>MKVKEFYYEEKRIESLKNSLFDEVSAVKKTSDKLYCFILKKYFKAENVLIAYHQKIAYLQFSHSNHQITDERILIANTRIVEVHYSNLRKLLLSCLRKSDISFYNEVKGFRNKNKTILTSKN</sequence>
<evidence type="ECO:0000313" key="1">
    <source>
        <dbReference type="EMBL" id="MBW2962385.1"/>
    </source>
</evidence>
<evidence type="ECO:0008006" key="3">
    <source>
        <dbReference type="Google" id="ProtNLM"/>
    </source>
</evidence>
<dbReference type="EMBL" id="JAHWDF010000012">
    <property type="protein sequence ID" value="MBW2962385.1"/>
    <property type="molecule type" value="Genomic_DNA"/>
</dbReference>
<reference evidence="1 2" key="1">
    <citation type="submission" date="2021-07" db="EMBL/GenBank/DDBJ databases">
        <title>Mesonia aestuariivivens sp. nov., isolated from a tidal flat.</title>
        <authorList>
            <person name="Kim Y.-O."/>
            <person name="Yoon J.-H."/>
        </authorList>
    </citation>
    <scope>NUCLEOTIDE SEQUENCE [LARGE SCALE GENOMIC DNA]</scope>
    <source>
        <strain evidence="1 2">JHPTF-M18</strain>
    </source>
</reference>